<dbReference type="Gene3D" id="3.10.129.10">
    <property type="entry name" value="Hotdog Thioesterase"/>
    <property type="match status" value="1"/>
</dbReference>
<gene>
    <name evidence="2" type="ORF">H3309_09045</name>
</gene>
<evidence type="ECO:0000259" key="1">
    <source>
        <dbReference type="Pfam" id="PF01575"/>
    </source>
</evidence>
<keyword evidence="3" id="KW-1185">Reference proteome</keyword>
<dbReference type="CDD" id="cd03450">
    <property type="entry name" value="NodN"/>
    <property type="match status" value="1"/>
</dbReference>
<dbReference type="KEGG" id="sand:H3309_09045"/>
<evidence type="ECO:0000313" key="2">
    <source>
        <dbReference type="EMBL" id="QMW21570.1"/>
    </source>
</evidence>
<dbReference type="InterPro" id="IPR029069">
    <property type="entry name" value="HotDog_dom_sf"/>
</dbReference>
<dbReference type="Proteomes" id="UP000515292">
    <property type="component" value="Chromosome"/>
</dbReference>
<evidence type="ECO:0000313" key="3">
    <source>
        <dbReference type="Proteomes" id="UP000515292"/>
    </source>
</evidence>
<accession>A0A7G5IDX8</accession>
<reference evidence="2 3" key="1">
    <citation type="submission" date="2020-07" db="EMBL/GenBank/DDBJ databases">
        <title>Complete genome sequence for Sandaracinobacter sp. M6.</title>
        <authorList>
            <person name="Tang Y."/>
            <person name="Liu Q."/>
            <person name="Guo Z."/>
            <person name="Lei P."/>
            <person name="Huang B."/>
        </authorList>
    </citation>
    <scope>NUCLEOTIDE SEQUENCE [LARGE SCALE GENOMIC DNA]</scope>
    <source>
        <strain evidence="2 3">M6</strain>
    </source>
</reference>
<organism evidence="2 3">
    <name type="scientific">Sandaracinobacteroides saxicola</name>
    <dbReference type="NCBI Taxonomy" id="2759707"/>
    <lineage>
        <taxon>Bacteria</taxon>
        <taxon>Pseudomonadati</taxon>
        <taxon>Pseudomonadota</taxon>
        <taxon>Alphaproteobacteria</taxon>
        <taxon>Sphingomonadales</taxon>
        <taxon>Sphingosinicellaceae</taxon>
        <taxon>Sandaracinobacteroides</taxon>
    </lineage>
</organism>
<feature type="domain" description="MaoC-like" evidence="1">
    <location>
        <begin position="13"/>
        <end position="118"/>
    </location>
</feature>
<dbReference type="RefSeq" id="WP_182294419.1">
    <property type="nucleotide sequence ID" value="NZ_CP059851.1"/>
</dbReference>
<sequence length="171" mass="18327">MAGDDVLTGQAVNIGQSSLPSSWRTVQQADIDAFGKSTDDMDPMHVEPAWAAANGPFGGTIAFGFWTLAMLTSMVREIAGTSLGTDVQAHFGVNYGFNRVRFVEPVRVGARIRAIVTPIHVDTSHAGRILTTMDVKVEIEGSARPALVAEWLSLTILPTESGRLDGFRRAG</sequence>
<dbReference type="InterPro" id="IPR039375">
    <property type="entry name" value="NodN-like"/>
</dbReference>
<proteinExistence type="predicted"/>
<dbReference type="Pfam" id="PF01575">
    <property type="entry name" value="MaoC_dehydratas"/>
    <property type="match status" value="1"/>
</dbReference>
<dbReference type="AlphaFoldDB" id="A0A7G5IDX8"/>
<dbReference type="PANTHER" id="PTHR42993:SF1">
    <property type="entry name" value="MAOC-LIKE DEHYDRATASE DOMAIN-CONTAINING PROTEIN"/>
    <property type="match status" value="1"/>
</dbReference>
<protein>
    <submittedName>
        <fullName evidence="2">MaoC family dehydratase</fullName>
    </submittedName>
</protein>
<dbReference type="EMBL" id="CP059851">
    <property type="protein sequence ID" value="QMW21570.1"/>
    <property type="molecule type" value="Genomic_DNA"/>
</dbReference>
<name>A0A7G5IDX8_9SPHN</name>
<dbReference type="InterPro" id="IPR002539">
    <property type="entry name" value="MaoC-like_dom"/>
</dbReference>
<dbReference type="SUPFAM" id="SSF54637">
    <property type="entry name" value="Thioesterase/thiol ester dehydrase-isomerase"/>
    <property type="match status" value="1"/>
</dbReference>
<dbReference type="PANTHER" id="PTHR42993">
    <property type="entry name" value="MAOC-LIKE DEHYDRATASE DOMAIN-CONTAINING PROTEIN"/>
    <property type="match status" value="1"/>
</dbReference>